<sequence>MARSYYSTVFEHDAAAVWAVARDFNGLATWWPAAVSESHIEDGKAADQVGAVRAFRLGESTIRERLLALSDLDRSYSYEFCDPAPFPVVDYVATLRVTPVSDGRSFVEYSVVFDCVGAERGHWTSFFAAEVFEPALGALKDHLSR</sequence>
<dbReference type="PANTHER" id="PTHR39332">
    <property type="entry name" value="BLL4707 PROTEIN"/>
    <property type="match status" value="1"/>
</dbReference>
<dbReference type="InterPro" id="IPR019587">
    <property type="entry name" value="Polyketide_cyclase/dehydratase"/>
</dbReference>
<organism evidence="1 2">
    <name type="scientific">Cryptosporangium minutisporangium</name>
    <dbReference type="NCBI Taxonomy" id="113569"/>
    <lineage>
        <taxon>Bacteria</taxon>
        <taxon>Bacillati</taxon>
        <taxon>Actinomycetota</taxon>
        <taxon>Actinomycetes</taxon>
        <taxon>Cryptosporangiales</taxon>
        <taxon>Cryptosporangiaceae</taxon>
        <taxon>Cryptosporangium</taxon>
    </lineage>
</organism>
<dbReference type="Gene3D" id="3.30.530.20">
    <property type="match status" value="1"/>
</dbReference>
<dbReference type="Pfam" id="PF10604">
    <property type="entry name" value="Polyketide_cyc2"/>
    <property type="match status" value="1"/>
</dbReference>
<dbReference type="CDD" id="cd07821">
    <property type="entry name" value="PYR_PYL_RCAR_like"/>
    <property type="match status" value="1"/>
</dbReference>
<comment type="caution">
    <text evidence="1">The sequence shown here is derived from an EMBL/GenBank/DDBJ whole genome shotgun (WGS) entry which is preliminary data.</text>
</comment>
<dbReference type="InterPro" id="IPR023393">
    <property type="entry name" value="START-like_dom_sf"/>
</dbReference>
<evidence type="ECO:0000313" key="2">
    <source>
        <dbReference type="Proteomes" id="UP001501676"/>
    </source>
</evidence>
<name>A0ABP6T789_9ACTN</name>
<protein>
    <submittedName>
        <fullName evidence="1">SRPBCC family protein</fullName>
    </submittedName>
</protein>
<dbReference type="Proteomes" id="UP001501676">
    <property type="component" value="Unassembled WGS sequence"/>
</dbReference>
<keyword evidence="2" id="KW-1185">Reference proteome</keyword>
<dbReference type="RefSeq" id="WP_345731810.1">
    <property type="nucleotide sequence ID" value="NZ_BAAAYN010000044.1"/>
</dbReference>
<accession>A0ABP6T789</accession>
<proteinExistence type="predicted"/>
<evidence type="ECO:0000313" key="1">
    <source>
        <dbReference type="EMBL" id="GAA3394103.1"/>
    </source>
</evidence>
<reference evidence="2" key="1">
    <citation type="journal article" date="2019" name="Int. J. Syst. Evol. Microbiol.">
        <title>The Global Catalogue of Microorganisms (GCM) 10K type strain sequencing project: providing services to taxonomists for standard genome sequencing and annotation.</title>
        <authorList>
            <consortium name="The Broad Institute Genomics Platform"/>
            <consortium name="The Broad Institute Genome Sequencing Center for Infectious Disease"/>
            <person name="Wu L."/>
            <person name="Ma J."/>
        </authorList>
    </citation>
    <scope>NUCLEOTIDE SEQUENCE [LARGE SCALE GENOMIC DNA]</scope>
    <source>
        <strain evidence="2">JCM 9458</strain>
    </source>
</reference>
<dbReference type="SUPFAM" id="SSF55961">
    <property type="entry name" value="Bet v1-like"/>
    <property type="match status" value="1"/>
</dbReference>
<gene>
    <name evidence="1" type="ORF">GCM10020369_62210</name>
</gene>
<dbReference type="PANTHER" id="PTHR39332:SF7">
    <property type="entry name" value="SRPBCC FAMILY PROTEIN"/>
    <property type="match status" value="1"/>
</dbReference>
<dbReference type="EMBL" id="BAAAYN010000044">
    <property type="protein sequence ID" value="GAA3394103.1"/>
    <property type="molecule type" value="Genomic_DNA"/>
</dbReference>